<dbReference type="Gene3D" id="3.10.120.10">
    <property type="entry name" value="Cytochrome b5-like heme/steroid binding domain"/>
    <property type="match status" value="1"/>
</dbReference>
<proteinExistence type="inferred from homology"/>
<dbReference type="GO" id="GO:0016020">
    <property type="term" value="C:membrane"/>
    <property type="evidence" value="ECO:0007669"/>
    <property type="project" value="TreeGrafter"/>
</dbReference>
<evidence type="ECO:0000256" key="1">
    <source>
        <dbReference type="ARBA" id="ARBA00038357"/>
    </source>
</evidence>
<keyword evidence="4" id="KW-1185">Reference proteome</keyword>
<dbReference type="Pfam" id="PF00173">
    <property type="entry name" value="Cyt-b5"/>
    <property type="match status" value="1"/>
</dbReference>
<feature type="domain" description="Cytochrome b5 heme-binding" evidence="2">
    <location>
        <begin position="21"/>
        <end position="116"/>
    </location>
</feature>
<dbReference type="SUPFAM" id="SSF55856">
    <property type="entry name" value="Cytochrome b5-like heme/steroid binding domain"/>
    <property type="match status" value="1"/>
</dbReference>
<dbReference type="AlphaFoldDB" id="A0A137PEB2"/>
<dbReference type="OMA" id="PGGSYCM"/>
<gene>
    <name evidence="3" type="ORF">CONCODRAFT_35974</name>
</gene>
<comment type="similarity">
    <text evidence="1">Belongs to the cytochrome b5 family. MAPR subfamily.</text>
</comment>
<organism evidence="3 4">
    <name type="scientific">Conidiobolus coronatus (strain ATCC 28846 / CBS 209.66 / NRRL 28638)</name>
    <name type="common">Delacroixia coronata</name>
    <dbReference type="NCBI Taxonomy" id="796925"/>
    <lineage>
        <taxon>Eukaryota</taxon>
        <taxon>Fungi</taxon>
        <taxon>Fungi incertae sedis</taxon>
        <taxon>Zoopagomycota</taxon>
        <taxon>Entomophthoromycotina</taxon>
        <taxon>Entomophthoromycetes</taxon>
        <taxon>Entomophthorales</taxon>
        <taxon>Ancylistaceae</taxon>
        <taxon>Conidiobolus</taxon>
    </lineage>
</organism>
<dbReference type="STRING" id="796925.A0A137PEB2"/>
<dbReference type="InterPro" id="IPR036400">
    <property type="entry name" value="Cyt_B5-like_heme/steroid_sf"/>
</dbReference>
<evidence type="ECO:0000259" key="2">
    <source>
        <dbReference type="SMART" id="SM01117"/>
    </source>
</evidence>
<evidence type="ECO:0000313" key="3">
    <source>
        <dbReference type="EMBL" id="KXN73302.1"/>
    </source>
</evidence>
<dbReference type="PANTHER" id="PTHR10281:SF115">
    <property type="entry name" value="BINDING PROTEIN, PUTATIVE (AFU_ORTHOLOGUE AFUA_4G06240)-RELATED"/>
    <property type="match status" value="1"/>
</dbReference>
<dbReference type="GO" id="GO:0020037">
    <property type="term" value="F:heme binding"/>
    <property type="evidence" value="ECO:0007669"/>
    <property type="project" value="UniProtKB-ARBA"/>
</dbReference>
<dbReference type="SMART" id="SM01117">
    <property type="entry name" value="Cyt-b5"/>
    <property type="match status" value="1"/>
</dbReference>
<dbReference type="Proteomes" id="UP000070444">
    <property type="component" value="Unassembled WGS sequence"/>
</dbReference>
<sequence>MFGNSSSAPKVELLPPKDDKFTLEELAKYNGQDSSLPIYVAVKDTVFDVSTSSSYGPEGGYKMFAGKNPNKALGKSSLKPDDCVPDTADFTPEEQQVLDDWHKFFEKRYNIVGKIVRD</sequence>
<dbReference type="GO" id="GO:0005783">
    <property type="term" value="C:endoplasmic reticulum"/>
    <property type="evidence" value="ECO:0007669"/>
    <property type="project" value="TreeGrafter"/>
</dbReference>
<evidence type="ECO:0000313" key="4">
    <source>
        <dbReference type="Proteomes" id="UP000070444"/>
    </source>
</evidence>
<dbReference type="FunFam" id="3.10.120.10:FF:000003">
    <property type="entry name" value="membrane-associated progesterone receptor component 1"/>
    <property type="match status" value="1"/>
</dbReference>
<reference evidence="3 4" key="1">
    <citation type="journal article" date="2015" name="Genome Biol. Evol.">
        <title>Phylogenomic analyses indicate that early fungi evolved digesting cell walls of algal ancestors of land plants.</title>
        <authorList>
            <person name="Chang Y."/>
            <person name="Wang S."/>
            <person name="Sekimoto S."/>
            <person name="Aerts A.L."/>
            <person name="Choi C."/>
            <person name="Clum A."/>
            <person name="LaButti K.M."/>
            <person name="Lindquist E.A."/>
            <person name="Yee Ngan C."/>
            <person name="Ohm R.A."/>
            <person name="Salamov A.A."/>
            <person name="Grigoriev I.V."/>
            <person name="Spatafora J.W."/>
            <person name="Berbee M.L."/>
        </authorList>
    </citation>
    <scope>NUCLEOTIDE SEQUENCE [LARGE SCALE GENOMIC DNA]</scope>
    <source>
        <strain evidence="3 4">NRRL 28638</strain>
    </source>
</reference>
<protein>
    <submittedName>
        <fullName evidence="3">Cytochrome b5</fullName>
    </submittedName>
</protein>
<dbReference type="OrthoDB" id="899at2759"/>
<dbReference type="InterPro" id="IPR050577">
    <property type="entry name" value="MAPR/NEUFC/NENF-like"/>
</dbReference>
<accession>A0A137PEB2</accession>
<name>A0A137PEB2_CONC2</name>
<dbReference type="EMBL" id="KQ964439">
    <property type="protein sequence ID" value="KXN73302.1"/>
    <property type="molecule type" value="Genomic_DNA"/>
</dbReference>
<dbReference type="InterPro" id="IPR001199">
    <property type="entry name" value="Cyt_B5-like_heme/steroid-bd"/>
</dbReference>
<dbReference type="PANTHER" id="PTHR10281">
    <property type="entry name" value="MEMBRANE-ASSOCIATED PROGESTERONE RECEPTOR COMPONENT-RELATED"/>
    <property type="match status" value="1"/>
</dbReference>